<reference evidence="2" key="1">
    <citation type="submission" date="2024-03" db="EMBL/GenBank/DDBJ databases">
        <title>WGS assembly of Saponaria officinalis var. Norfolk2.</title>
        <authorList>
            <person name="Jenkins J."/>
            <person name="Shu S."/>
            <person name="Grimwood J."/>
            <person name="Barry K."/>
            <person name="Goodstein D."/>
            <person name="Schmutz J."/>
            <person name="Leebens-Mack J."/>
            <person name="Osbourn A."/>
        </authorList>
    </citation>
    <scope>NUCLEOTIDE SEQUENCE [LARGE SCALE GENOMIC DNA]</scope>
    <source>
        <strain evidence="2">JIC</strain>
    </source>
</reference>
<feature type="compositionally biased region" description="Acidic residues" evidence="1">
    <location>
        <begin position="218"/>
        <end position="227"/>
    </location>
</feature>
<evidence type="ECO:0000313" key="3">
    <source>
        <dbReference type="Proteomes" id="UP001443914"/>
    </source>
</evidence>
<dbReference type="Proteomes" id="UP001443914">
    <property type="component" value="Unassembled WGS sequence"/>
</dbReference>
<gene>
    <name evidence="2" type="ORF">RND81_10G033200</name>
</gene>
<sequence>MGCCVSTHDKNKSNPTLSSLEKTHPFSCSSKSPPKIDEETVKEVLSETPKPKPEPEPEPKPGLAPGIDGHKNVEQPTNKSPFLVHKLKFLEEDTSEEVSEVCSLSESISKHTLGDQQIQRQRVYKPQGQNSHFIHKNNYNYNYNNISNHNVQLRNHGRSPIRRVDPSPTRRYSGPVRVGPSLTRRSSSPVTRPNVGRSSSVGRNGLSPGRVRLARGPEEEDEWAGPEESLENPLVSLECFIFL</sequence>
<name>A0AAW1HZV2_SAPOF</name>
<comment type="caution">
    <text evidence="2">The sequence shown here is derived from an EMBL/GenBank/DDBJ whole genome shotgun (WGS) entry which is preliminary data.</text>
</comment>
<feature type="compositionally biased region" description="Polar residues" evidence="1">
    <location>
        <begin position="183"/>
        <end position="202"/>
    </location>
</feature>
<dbReference type="PANTHER" id="PTHR33871">
    <property type="entry name" value="OS05G0503100 PROTEIN-RELATED"/>
    <property type="match status" value="1"/>
</dbReference>
<keyword evidence="3" id="KW-1185">Reference proteome</keyword>
<dbReference type="EMBL" id="JBDFQZ010000010">
    <property type="protein sequence ID" value="KAK9681867.1"/>
    <property type="molecule type" value="Genomic_DNA"/>
</dbReference>
<accession>A0AAW1HZV2</accession>
<feature type="compositionally biased region" description="Basic and acidic residues" evidence="1">
    <location>
        <begin position="34"/>
        <end position="59"/>
    </location>
</feature>
<feature type="region of interest" description="Disordered" evidence="1">
    <location>
        <begin position="158"/>
        <end position="227"/>
    </location>
</feature>
<feature type="compositionally biased region" description="Polar residues" evidence="1">
    <location>
        <begin position="13"/>
        <end position="32"/>
    </location>
</feature>
<evidence type="ECO:0000256" key="1">
    <source>
        <dbReference type="SAM" id="MobiDB-lite"/>
    </source>
</evidence>
<dbReference type="AlphaFoldDB" id="A0AAW1HZV2"/>
<evidence type="ECO:0000313" key="2">
    <source>
        <dbReference type="EMBL" id="KAK9681867.1"/>
    </source>
</evidence>
<dbReference type="PANTHER" id="PTHR33871:SF1">
    <property type="entry name" value="OS05G0503100 PROTEIN"/>
    <property type="match status" value="1"/>
</dbReference>
<feature type="region of interest" description="Disordered" evidence="1">
    <location>
        <begin position="1"/>
        <end position="79"/>
    </location>
</feature>
<protein>
    <submittedName>
        <fullName evidence="2">Uncharacterized protein</fullName>
    </submittedName>
</protein>
<proteinExistence type="predicted"/>
<organism evidence="2 3">
    <name type="scientific">Saponaria officinalis</name>
    <name type="common">Common soapwort</name>
    <name type="synonym">Lychnis saponaria</name>
    <dbReference type="NCBI Taxonomy" id="3572"/>
    <lineage>
        <taxon>Eukaryota</taxon>
        <taxon>Viridiplantae</taxon>
        <taxon>Streptophyta</taxon>
        <taxon>Embryophyta</taxon>
        <taxon>Tracheophyta</taxon>
        <taxon>Spermatophyta</taxon>
        <taxon>Magnoliopsida</taxon>
        <taxon>eudicotyledons</taxon>
        <taxon>Gunneridae</taxon>
        <taxon>Pentapetalae</taxon>
        <taxon>Caryophyllales</taxon>
        <taxon>Caryophyllaceae</taxon>
        <taxon>Caryophylleae</taxon>
        <taxon>Saponaria</taxon>
    </lineage>
</organism>